<evidence type="ECO:0000313" key="1">
    <source>
        <dbReference type="EMBL" id="PUZ67790.1"/>
    </source>
</evidence>
<sequence>MPESERLRWVSKNRASRNQLTGSQATKVIDVRSSSLSEVRLKSTGSMPLLFKPNPLRLSAMTWPVVLLQPTPSQRQQSVPDCQDGRVVMELQSNMKDCLSFSRASA</sequence>
<reference evidence="1 2" key="1">
    <citation type="submission" date="2018-04" db="EMBL/GenBank/DDBJ databases">
        <title>WGS assembly of Panicum hallii var. hallii HAL2.</title>
        <authorList>
            <person name="Lovell J."/>
            <person name="Jenkins J."/>
            <person name="Lowry D."/>
            <person name="Mamidi S."/>
            <person name="Sreedasyam A."/>
            <person name="Weng X."/>
            <person name="Barry K."/>
            <person name="Bonette J."/>
            <person name="Campitelli B."/>
            <person name="Daum C."/>
            <person name="Gordon S."/>
            <person name="Gould B."/>
            <person name="Lipzen A."/>
            <person name="MacQueen A."/>
            <person name="Palacio-Mejia J."/>
            <person name="Plott C."/>
            <person name="Shakirov E."/>
            <person name="Shu S."/>
            <person name="Yoshinaga Y."/>
            <person name="Zane M."/>
            <person name="Rokhsar D."/>
            <person name="Grimwood J."/>
            <person name="Schmutz J."/>
            <person name="Juenger T."/>
        </authorList>
    </citation>
    <scope>NUCLEOTIDE SEQUENCE [LARGE SCALE GENOMIC DNA]</scope>
    <source>
        <strain evidence="2">cv. HAL2</strain>
    </source>
</reference>
<dbReference type="Gramene" id="PUZ67790">
    <property type="protein sequence ID" value="PUZ67790"/>
    <property type="gene ID" value="GQ55_3G462700"/>
</dbReference>
<dbReference type="Proteomes" id="UP000244336">
    <property type="component" value="Chromosome 3"/>
</dbReference>
<name>A0A2T7EJ01_9POAL</name>
<protein>
    <submittedName>
        <fullName evidence="1">Uncharacterized protein</fullName>
    </submittedName>
</protein>
<accession>A0A2T7EJ01</accession>
<proteinExistence type="predicted"/>
<gene>
    <name evidence="1" type="ORF">GQ55_3G462700</name>
</gene>
<dbReference type="AlphaFoldDB" id="A0A2T7EJ01"/>
<dbReference type="EMBL" id="CM009751">
    <property type="protein sequence ID" value="PUZ67790.1"/>
    <property type="molecule type" value="Genomic_DNA"/>
</dbReference>
<organism evidence="1 2">
    <name type="scientific">Panicum hallii var. hallii</name>
    <dbReference type="NCBI Taxonomy" id="1504633"/>
    <lineage>
        <taxon>Eukaryota</taxon>
        <taxon>Viridiplantae</taxon>
        <taxon>Streptophyta</taxon>
        <taxon>Embryophyta</taxon>
        <taxon>Tracheophyta</taxon>
        <taxon>Spermatophyta</taxon>
        <taxon>Magnoliopsida</taxon>
        <taxon>Liliopsida</taxon>
        <taxon>Poales</taxon>
        <taxon>Poaceae</taxon>
        <taxon>PACMAD clade</taxon>
        <taxon>Panicoideae</taxon>
        <taxon>Panicodae</taxon>
        <taxon>Paniceae</taxon>
        <taxon>Panicinae</taxon>
        <taxon>Panicum</taxon>
        <taxon>Panicum sect. Panicum</taxon>
    </lineage>
</organism>
<keyword evidence="2" id="KW-1185">Reference proteome</keyword>
<evidence type="ECO:0000313" key="2">
    <source>
        <dbReference type="Proteomes" id="UP000244336"/>
    </source>
</evidence>